<dbReference type="InterPro" id="IPR042098">
    <property type="entry name" value="TauD-like_sf"/>
</dbReference>
<evidence type="ECO:0000256" key="1">
    <source>
        <dbReference type="ARBA" id="ARBA00023002"/>
    </source>
</evidence>
<evidence type="ECO:0000313" key="3">
    <source>
        <dbReference type="Proteomes" id="UP000294003"/>
    </source>
</evidence>
<reference evidence="2 3" key="1">
    <citation type="submission" date="2018-06" db="EMBL/GenBank/DDBJ databases">
        <title>Complete Genomes of Monosporascus.</title>
        <authorList>
            <person name="Robinson A.J."/>
            <person name="Natvig D.O."/>
        </authorList>
    </citation>
    <scope>NUCLEOTIDE SEQUENCE [LARGE SCALE GENOMIC DNA]</scope>
    <source>
        <strain evidence="2 3">CBS 609.92</strain>
    </source>
</reference>
<evidence type="ECO:0000313" key="2">
    <source>
        <dbReference type="EMBL" id="RYO81285.1"/>
    </source>
</evidence>
<accession>A0ABY0H4D3</accession>
<sequence length="199" mass="21851">MQPREPAKSKTEVLQTIAEIAAQPPETYEQSEPYVGTEVLRRPRAKYVLTTNEGPPSRFICWHNEYAASSGHPGFVEGSAPGGLAYLVPHTANQAGSIVGGNGFWKAPDSGPTDGLAAPDSEEAKRKGVERRVLQLAERGCWHANVDTSGENIRPCSAGASISPGKRMGIWKWRIECMNYTVHYAPWAWEDERKILASF</sequence>
<keyword evidence="1" id="KW-0560">Oxidoreductase</keyword>
<organism evidence="2 3">
    <name type="scientific">Monosporascus cannonballus</name>
    <dbReference type="NCBI Taxonomy" id="155416"/>
    <lineage>
        <taxon>Eukaryota</taxon>
        <taxon>Fungi</taxon>
        <taxon>Dikarya</taxon>
        <taxon>Ascomycota</taxon>
        <taxon>Pezizomycotina</taxon>
        <taxon>Sordariomycetes</taxon>
        <taxon>Xylariomycetidae</taxon>
        <taxon>Xylariales</taxon>
        <taxon>Xylariales incertae sedis</taxon>
        <taxon>Monosporascus</taxon>
    </lineage>
</organism>
<comment type="caution">
    <text evidence="2">The sequence shown here is derived from an EMBL/GenBank/DDBJ whole genome shotgun (WGS) entry which is preliminary data.</text>
</comment>
<dbReference type="Gene3D" id="3.60.130.10">
    <property type="entry name" value="Clavaminate synthase-like"/>
    <property type="match status" value="1"/>
</dbReference>
<name>A0ABY0H4D3_9PEZI</name>
<dbReference type="Proteomes" id="UP000294003">
    <property type="component" value="Unassembled WGS sequence"/>
</dbReference>
<protein>
    <submittedName>
        <fullName evidence="2">Uncharacterized protein</fullName>
    </submittedName>
</protein>
<dbReference type="EMBL" id="QJNS01000255">
    <property type="protein sequence ID" value="RYO81285.1"/>
    <property type="molecule type" value="Genomic_DNA"/>
</dbReference>
<proteinExistence type="predicted"/>
<keyword evidence="3" id="KW-1185">Reference proteome</keyword>
<gene>
    <name evidence="2" type="ORF">DL762_007194</name>
</gene>